<evidence type="ECO:0000256" key="2">
    <source>
        <dbReference type="ARBA" id="ARBA00022692"/>
    </source>
</evidence>
<evidence type="ECO:0000256" key="3">
    <source>
        <dbReference type="ARBA" id="ARBA00022989"/>
    </source>
</evidence>
<feature type="transmembrane region" description="Helical" evidence="5">
    <location>
        <begin position="101"/>
        <end position="118"/>
    </location>
</feature>
<name>A0A2S9J6Y3_9SPHI</name>
<proteinExistence type="predicted"/>
<accession>A0A2S9J6Y3</accession>
<dbReference type="RefSeq" id="WP_105715866.1">
    <property type="nucleotide sequence ID" value="NZ_PVBQ01000003.1"/>
</dbReference>
<keyword evidence="2 5" id="KW-0812">Transmembrane</keyword>
<organism evidence="6 7">
    <name type="scientific">Sphingobacterium haloxyli</name>
    <dbReference type="NCBI Taxonomy" id="2100533"/>
    <lineage>
        <taxon>Bacteria</taxon>
        <taxon>Pseudomonadati</taxon>
        <taxon>Bacteroidota</taxon>
        <taxon>Sphingobacteriia</taxon>
        <taxon>Sphingobacteriales</taxon>
        <taxon>Sphingobacteriaceae</taxon>
        <taxon>Sphingobacterium</taxon>
    </lineage>
</organism>
<comment type="subcellular location">
    <subcellularLocation>
        <location evidence="1">Membrane</location>
        <topology evidence="1">Multi-pass membrane protein</topology>
    </subcellularLocation>
</comment>
<feature type="transmembrane region" description="Helical" evidence="5">
    <location>
        <begin position="76"/>
        <end position="95"/>
    </location>
</feature>
<dbReference type="InterPro" id="IPR032808">
    <property type="entry name" value="DoxX"/>
</dbReference>
<comment type="caution">
    <text evidence="6">The sequence shown here is derived from an EMBL/GenBank/DDBJ whole genome shotgun (WGS) entry which is preliminary data.</text>
</comment>
<gene>
    <name evidence="6" type="ORF">C5745_04910</name>
</gene>
<protein>
    <recommendedName>
        <fullName evidence="8">DoxX family protein</fullName>
    </recommendedName>
</protein>
<feature type="transmembrane region" description="Helical" evidence="5">
    <location>
        <begin position="48"/>
        <end position="69"/>
    </location>
</feature>
<evidence type="ECO:0000256" key="5">
    <source>
        <dbReference type="SAM" id="Phobius"/>
    </source>
</evidence>
<dbReference type="Proteomes" id="UP000239711">
    <property type="component" value="Unassembled WGS sequence"/>
</dbReference>
<evidence type="ECO:0000256" key="4">
    <source>
        <dbReference type="ARBA" id="ARBA00023136"/>
    </source>
</evidence>
<reference evidence="6 7" key="1">
    <citation type="submission" date="2018-02" db="EMBL/GenBank/DDBJ databases">
        <title>The draft genome of Sphingobacterium sp. 5JN-11.</title>
        <authorList>
            <person name="Liu L."/>
            <person name="Li L."/>
            <person name="Liang L."/>
            <person name="Zhang X."/>
            <person name="Wang T."/>
        </authorList>
    </citation>
    <scope>NUCLEOTIDE SEQUENCE [LARGE SCALE GENOMIC DNA]</scope>
    <source>
        <strain evidence="6 7">5JN-11</strain>
    </source>
</reference>
<keyword evidence="7" id="KW-1185">Reference proteome</keyword>
<dbReference type="Pfam" id="PF13564">
    <property type="entry name" value="DoxX_2"/>
    <property type="match status" value="1"/>
</dbReference>
<dbReference type="AlphaFoldDB" id="A0A2S9J6Y3"/>
<evidence type="ECO:0000256" key="1">
    <source>
        <dbReference type="ARBA" id="ARBA00004141"/>
    </source>
</evidence>
<keyword evidence="4 5" id="KW-0472">Membrane</keyword>
<evidence type="ECO:0000313" key="6">
    <source>
        <dbReference type="EMBL" id="PRD48545.1"/>
    </source>
</evidence>
<evidence type="ECO:0008006" key="8">
    <source>
        <dbReference type="Google" id="ProtNLM"/>
    </source>
</evidence>
<dbReference type="EMBL" id="PVBQ01000003">
    <property type="protein sequence ID" value="PRD48545.1"/>
    <property type="molecule type" value="Genomic_DNA"/>
</dbReference>
<evidence type="ECO:0000313" key="7">
    <source>
        <dbReference type="Proteomes" id="UP000239711"/>
    </source>
</evidence>
<dbReference type="OrthoDB" id="3385086at2"/>
<keyword evidence="3 5" id="KW-1133">Transmembrane helix</keyword>
<dbReference type="GO" id="GO:0016020">
    <property type="term" value="C:membrane"/>
    <property type="evidence" value="ECO:0007669"/>
    <property type="project" value="UniProtKB-SubCell"/>
</dbReference>
<sequence length="123" mass="13536">MRVRKWNIVSLIVQELLSVTLLWAGYTKLFTPASDLAEMWPWTVGNRPLVMIVGIVDIVGGLGIILPSLLKAKPQLIVYAAWGIVLLMLSAALFHISKGEASNIGINVLILVLALFVIRMKKT</sequence>